<feature type="region of interest" description="Disordered" evidence="1">
    <location>
        <begin position="94"/>
        <end position="113"/>
    </location>
</feature>
<dbReference type="Proteomes" id="UP000612808">
    <property type="component" value="Unassembled WGS sequence"/>
</dbReference>
<accession>A0A8J3ISV6</accession>
<protein>
    <submittedName>
        <fullName evidence="2">Uncharacterized protein</fullName>
    </submittedName>
</protein>
<evidence type="ECO:0000313" key="2">
    <source>
        <dbReference type="EMBL" id="GID09281.1"/>
    </source>
</evidence>
<evidence type="ECO:0000313" key="3">
    <source>
        <dbReference type="Proteomes" id="UP000612808"/>
    </source>
</evidence>
<gene>
    <name evidence="2" type="ORF">Aru02nite_01700</name>
</gene>
<reference evidence="2" key="1">
    <citation type="submission" date="2021-01" db="EMBL/GenBank/DDBJ databases">
        <title>Whole genome shotgun sequence of Actinocatenispora rupis NBRC 107355.</title>
        <authorList>
            <person name="Komaki H."/>
            <person name="Tamura T."/>
        </authorList>
    </citation>
    <scope>NUCLEOTIDE SEQUENCE</scope>
    <source>
        <strain evidence="2">NBRC 107355</strain>
    </source>
</reference>
<dbReference type="AlphaFoldDB" id="A0A8J3ISV6"/>
<proteinExistence type="predicted"/>
<organism evidence="2 3">
    <name type="scientific">Actinocatenispora rupis</name>
    <dbReference type="NCBI Taxonomy" id="519421"/>
    <lineage>
        <taxon>Bacteria</taxon>
        <taxon>Bacillati</taxon>
        <taxon>Actinomycetota</taxon>
        <taxon>Actinomycetes</taxon>
        <taxon>Micromonosporales</taxon>
        <taxon>Micromonosporaceae</taxon>
        <taxon>Actinocatenispora</taxon>
    </lineage>
</organism>
<sequence length="296" mass="31654">MSTLARSGRTVTPMDLPRLGADVDPGWASRLVDRLSGGLYPGERVLAMVGARRLRPMILFVAVTTGRILALDANPQVGPQIAVTLAGTRVELSRRRPGSNRLRATPPGASAVDLGTVGDPDARLLREVLPGPDVPPLPPGAPAVWRRSVALRAGRRRRWPGTTFVGGRLDDMTVRAILCQCRPGEYPWLVLGSTAVLVAFADRLAIVKPELAGDHPALGSVVDYTDVTDLEYLSDGRAGALVVHSTRFAPYDVDRARADGVRGPRQVPNALPLDRDTYLAAQEPLARLHTLVTAGA</sequence>
<comment type="caution">
    <text evidence="2">The sequence shown here is derived from an EMBL/GenBank/DDBJ whole genome shotgun (WGS) entry which is preliminary data.</text>
</comment>
<name>A0A8J3ISV6_9ACTN</name>
<evidence type="ECO:0000256" key="1">
    <source>
        <dbReference type="SAM" id="MobiDB-lite"/>
    </source>
</evidence>
<dbReference type="EMBL" id="BOMB01000001">
    <property type="protein sequence ID" value="GID09281.1"/>
    <property type="molecule type" value="Genomic_DNA"/>
</dbReference>
<keyword evidence="3" id="KW-1185">Reference proteome</keyword>